<keyword evidence="2" id="KW-1133">Transmembrane helix</keyword>
<protein>
    <submittedName>
        <fullName evidence="3">Uncharacterized protein</fullName>
    </submittedName>
</protein>
<evidence type="ECO:0000313" key="4">
    <source>
        <dbReference type="Proteomes" id="UP001362999"/>
    </source>
</evidence>
<name>A0AAW0CML1_9AGAR</name>
<dbReference type="EMBL" id="JAWWNJ010000016">
    <property type="protein sequence ID" value="KAK7040005.1"/>
    <property type="molecule type" value="Genomic_DNA"/>
</dbReference>
<evidence type="ECO:0000256" key="1">
    <source>
        <dbReference type="SAM" id="MobiDB-lite"/>
    </source>
</evidence>
<evidence type="ECO:0000313" key="3">
    <source>
        <dbReference type="EMBL" id="KAK7040005.1"/>
    </source>
</evidence>
<feature type="compositionally biased region" description="Basic and acidic residues" evidence="1">
    <location>
        <begin position="229"/>
        <end position="238"/>
    </location>
</feature>
<reference evidence="3 4" key="1">
    <citation type="journal article" date="2024" name="J Genomics">
        <title>Draft genome sequencing and assembly of Favolaschia claudopus CIRM-BRFM 2984 isolated from oak limbs.</title>
        <authorList>
            <person name="Navarro D."/>
            <person name="Drula E."/>
            <person name="Chaduli D."/>
            <person name="Cazenave R."/>
            <person name="Ahrendt S."/>
            <person name="Wang J."/>
            <person name="Lipzen A."/>
            <person name="Daum C."/>
            <person name="Barry K."/>
            <person name="Grigoriev I.V."/>
            <person name="Favel A."/>
            <person name="Rosso M.N."/>
            <person name="Martin F."/>
        </authorList>
    </citation>
    <scope>NUCLEOTIDE SEQUENCE [LARGE SCALE GENOMIC DNA]</scope>
    <source>
        <strain evidence="3 4">CIRM-BRFM 2984</strain>
    </source>
</reference>
<comment type="caution">
    <text evidence="3">The sequence shown here is derived from an EMBL/GenBank/DDBJ whole genome shotgun (WGS) entry which is preliminary data.</text>
</comment>
<keyword evidence="4" id="KW-1185">Reference proteome</keyword>
<evidence type="ECO:0000256" key="2">
    <source>
        <dbReference type="SAM" id="Phobius"/>
    </source>
</evidence>
<gene>
    <name evidence="3" type="ORF">R3P38DRAFT_3181833</name>
</gene>
<organism evidence="3 4">
    <name type="scientific">Favolaschia claudopus</name>
    <dbReference type="NCBI Taxonomy" id="2862362"/>
    <lineage>
        <taxon>Eukaryota</taxon>
        <taxon>Fungi</taxon>
        <taxon>Dikarya</taxon>
        <taxon>Basidiomycota</taxon>
        <taxon>Agaricomycotina</taxon>
        <taxon>Agaricomycetes</taxon>
        <taxon>Agaricomycetidae</taxon>
        <taxon>Agaricales</taxon>
        <taxon>Marasmiineae</taxon>
        <taxon>Mycenaceae</taxon>
        <taxon>Favolaschia</taxon>
    </lineage>
</organism>
<accession>A0AAW0CML1</accession>
<sequence>MELANLLCRFVCYGSVQINFDKSTIVCESAEYPYYQASDIVFLRLSTESSRIHHQKSLEFRNFFDHLIFNKFSSQVTASNTTQDGMSPTYTPHPKAATTIMHGSLKPGTLAAIVVTILTVLIVGAAVFIWYKRRHNRSFMRTPQSGAESSLDSGSIVPFALPITNTSSHTGNTRCQTITDKRNISLSRPLAQRVLQNELDAGREKVVELEEQEMRLGGPASESAAMQRRHSDTVREVPDSSPQDDLAAQLQAVREEMNLIVRRIDELNADNEEVQAFGWGRAGQSEPPPDYE</sequence>
<feature type="transmembrane region" description="Helical" evidence="2">
    <location>
        <begin position="110"/>
        <end position="131"/>
    </location>
</feature>
<dbReference type="CDD" id="cd12087">
    <property type="entry name" value="TM_EGFR-like"/>
    <property type="match status" value="1"/>
</dbReference>
<proteinExistence type="predicted"/>
<keyword evidence="2" id="KW-0812">Transmembrane</keyword>
<dbReference type="AlphaFoldDB" id="A0AAW0CML1"/>
<dbReference type="Proteomes" id="UP001362999">
    <property type="component" value="Unassembled WGS sequence"/>
</dbReference>
<feature type="region of interest" description="Disordered" evidence="1">
    <location>
        <begin position="214"/>
        <end position="244"/>
    </location>
</feature>
<keyword evidence="2" id="KW-0472">Membrane</keyword>